<evidence type="ECO:0000313" key="4">
    <source>
        <dbReference type="Proteomes" id="UP000054324"/>
    </source>
</evidence>
<evidence type="ECO:0000313" key="3">
    <source>
        <dbReference type="EMBL" id="KER28687.1"/>
    </source>
</evidence>
<dbReference type="RefSeq" id="XP_009167584.1">
    <property type="nucleotide sequence ID" value="XM_009169320.1"/>
</dbReference>
<evidence type="ECO:0000256" key="1">
    <source>
        <dbReference type="SAM" id="Coils"/>
    </source>
</evidence>
<dbReference type="OrthoDB" id="6276395at2759"/>
<dbReference type="KEGG" id="ovi:T265_04556"/>
<sequence>MERESVETRNGKTATPGRHPSNSVLKDEMTTSPIISLGVERQHSKSDEHYQNGYSQSHQKQSRTPGVEPLFTRQHCATPASIQEEMKKCSDEREKADVLLRVLEKQKTEANALSELHRQLNMTQKADELKRLADQNAYSIAVFNRRLQQRRQIPYTFELINMPQANVNVDLPPNVLEVAEIRAVDYRIPSDCGVTLESYVQLEIAYPSAKKMQKVKTDWIRYLNGICYNPVPMQFTIDPTSDAYAQLLKLKEQLKATVYYNRGLAKRAGIFGWTYFTISDLLQSANVRLTTNLNAEGGVIPGYLKLHLRQRTSVQGPNFIPRRKPWLKLVVEDITTLNSPPTFAEVRQPTQCPVTKAFITNPQDVPVRLTRPSRDILRELEQFLNNPKCLRVKVPVLRSQMDTLYEQYKAGKLESHQVSSYIDELKYLLNCYKRGRKDAEGQTDMQLFKQFLKREMLIQNEIDRYNMGSLMENGIQSSKSKTCSESKFGPEPSRTLESTPGQTRRAHTYQVINNENQLLQTSDHRLVLGEVITTPNSLEEPSLVRIHRNKRDVRSPHNGKNIRSWGHSSKDLPTSAILRKGDGQARRTRESKDSLLVYTNDFS</sequence>
<feature type="compositionally biased region" description="Basic and acidic residues" evidence="2">
    <location>
        <begin position="1"/>
        <end position="10"/>
    </location>
</feature>
<dbReference type="EMBL" id="KL596694">
    <property type="protein sequence ID" value="KER28687.1"/>
    <property type="molecule type" value="Genomic_DNA"/>
</dbReference>
<protein>
    <submittedName>
        <fullName evidence="3">Uncharacterized protein</fullName>
    </submittedName>
</protein>
<dbReference type="AlphaFoldDB" id="A0A074ZSA2"/>
<keyword evidence="1" id="KW-0175">Coiled coil</keyword>
<feature type="compositionally biased region" description="Basic and acidic residues" evidence="2">
    <location>
        <begin position="40"/>
        <end position="50"/>
    </location>
</feature>
<feature type="region of interest" description="Disordered" evidence="2">
    <location>
        <begin position="549"/>
        <end position="575"/>
    </location>
</feature>
<reference evidence="3 4" key="1">
    <citation type="submission" date="2013-11" db="EMBL/GenBank/DDBJ databases">
        <title>Opisthorchis viverrini - life in the bile duct.</title>
        <authorList>
            <person name="Young N.D."/>
            <person name="Nagarajan N."/>
            <person name="Lin S.J."/>
            <person name="Korhonen P.K."/>
            <person name="Jex A.R."/>
            <person name="Hall R.S."/>
            <person name="Safavi-Hemami H."/>
            <person name="Kaewkong W."/>
            <person name="Bertrand D."/>
            <person name="Gao S."/>
            <person name="Seet Q."/>
            <person name="Wongkham S."/>
            <person name="Teh B.T."/>
            <person name="Wongkham C."/>
            <person name="Intapan P.M."/>
            <person name="Maleewong W."/>
            <person name="Yang X."/>
            <person name="Hu M."/>
            <person name="Wang Z."/>
            <person name="Hofmann A."/>
            <person name="Sternberg P.W."/>
            <person name="Tan P."/>
            <person name="Wang J."/>
            <person name="Gasser R.B."/>
        </authorList>
    </citation>
    <scope>NUCLEOTIDE SEQUENCE [LARGE SCALE GENOMIC DNA]</scope>
</reference>
<dbReference type="Proteomes" id="UP000054324">
    <property type="component" value="Unassembled WGS sequence"/>
</dbReference>
<feature type="coiled-coil region" evidence="1">
    <location>
        <begin position="86"/>
        <end position="123"/>
    </location>
</feature>
<evidence type="ECO:0000256" key="2">
    <source>
        <dbReference type="SAM" id="MobiDB-lite"/>
    </source>
</evidence>
<gene>
    <name evidence="3" type="ORF">T265_04556</name>
</gene>
<feature type="compositionally biased region" description="Polar residues" evidence="2">
    <location>
        <begin position="52"/>
        <end position="64"/>
    </location>
</feature>
<dbReference type="PANTHER" id="PTHR13076:SF9">
    <property type="entry name" value="COILED-COIL AND C2 DOMAIN-CONTAINING PROTEIN 1-LIKE"/>
    <property type="match status" value="1"/>
</dbReference>
<dbReference type="GO" id="GO:0001227">
    <property type="term" value="F:DNA-binding transcription repressor activity, RNA polymerase II-specific"/>
    <property type="evidence" value="ECO:0007669"/>
    <property type="project" value="InterPro"/>
</dbReference>
<dbReference type="GeneID" id="20318738"/>
<dbReference type="CTD" id="20318738"/>
<feature type="region of interest" description="Disordered" evidence="2">
    <location>
        <begin position="478"/>
        <end position="503"/>
    </location>
</feature>
<feature type="region of interest" description="Disordered" evidence="2">
    <location>
        <begin position="1"/>
        <end position="66"/>
    </location>
</feature>
<organism evidence="3 4">
    <name type="scientific">Opisthorchis viverrini</name>
    <name type="common">Southeast Asian liver fluke</name>
    <dbReference type="NCBI Taxonomy" id="6198"/>
    <lineage>
        <taxon>Eukaryota</taxon>
        <taxon>Metazoa</taxon>
        <taxon>Spiralia</taxon>
        <taxon>Lophotrochozoa</taxon>
        <taxon>Platyhelminthes</taxon>
        <taxon>Trematoda</taxon>
        <taxon>Digenea</taxon>
        <taxon>Opisthorchiida</taxon>
        <taxon>Opisthorchiata</taxon>
        <taxon>Opisthorchiidae</taxon>
        <taxon>Opisthorchis</taxon>
    </lineage>
</organism>
<feature type="compositionally biased region" description="Polar residues" evidence="2">
    <location>
        <begin position="20"/>
        <end position="34"/>
    </location>
</feature>
<dbReference type="InterPro" id="IPR039725">
    <property type="entry name" value="CC2D1A/B"/>
</dbReference>
<dbReference type="PANTHER" id="PTHR13076">
    <property type="entry name" value="COILED-COIL AND C2 DOMAIN-CONTAINING PROTEIN 1-LIKE"/>
    <property type="match status" value="1"/>
</dbReference>
<name>A0A074ZSA2_OPIVI</name>
<accession>A0A074ZSA2</accession>
<keyword evidence="4" id="KW-1185">Reference proteome</keyword>
<proteinExistence type="predicted"/>